<dbReference type="Pfam" id="PF17963">
    <property type="entry name" value="Big_9"/>
    <property type="match status" value="1"/>
</dbReference>
<gene>
    <name evidence="2" type="ORF">OV287_41160</name>
</gene>
<keyword evidence="3" id="KW-1185">Reference proteome</keyword>
<name>A0ABT4AGV3_9BACT</name>
<dbReference type="Proteomes" id="UP001207654">
    <property type="component" value="Unassembled WGS sequence"/>
</dbReference>
<organism evidence="2 3">
    <name type="scientific">Archangium lansingense</name>
    <dbReference type="NCBI Taxonomy" id="2995310"/>
    <lineage>
        <taxon>Bacteria</taxon>
        <taxon>Pseudomonadati</taxon>
        <taxon>Myxococcota</taxon>
        <taxon>Myxococcia</taxon>
        <taxon>Myxococcales</taxon>
        <taxon>Cystobacterineae</taxon>
        <taxon>Archangiaceae</taxon>
        <taxon>Archangium</taxon>
    </lineage>
</organism>
<comment type="caution">
    <text evidence="2">The sequence shown here is derived from an EMBL/GenBank/DDBJ whole genome shotgun (WGS) entry which is preliminary data.</text>
</comment>
<sequence length="70" mass="6839">MADRLSPQTPDGQRGALPVANDSSAPDSGETLTVSAVSMPATGGSVVVSADGSAVEFTPAPGFVGTVTFT</sequence>
<evidence type="ECO:0000313" key="3">
    <source>
        <dbReference type="Proteomes" id="UP001207654"/>
    </source>
</evidence>
<proteinExistence type="predicted"/>
<dbReference type="EMBL" id="JAPNKA010000001">
    <property type="protein sequence ID" value="MCY1080875.1"/>
    <property type="molecule type" value="Genomic_DNA"/>
</dbReference>
<evidence type="ECO:0000256" key="1">
    <source>
        <dbReference type="SAM" id="MobiDB-lite"/>
    </source>
</evidence>
<reference evidence="2 3" key="1">
    <citation type="submission" date="2022-11" db="EMBL/GenBank/DDBJ databases">
        <title>Minimal conservation of predation-associated metabolite biosynthetic gene clusters underscores biosynthetic potential of Myxococcota including descriptions for ten novel species: Archangium lansinium sp. nov., Myxococcus landrumus sp. nov., Nannocystis bai.</title>
        <authorList>
            <person name="Ahearne A."/>
            <person name="Stevens C."/>
            <person name="Phillips K."/>
        </authorList>
    </citation>
    <scope>NUCLEOTIDE SEQUENCE [LARGE SCALE GENOMIC DNA]</scope>
    <source>
        <strain evidence="2 3">MIWBW</strain>
    </source>
</reference>
<accession>A0ABT4AGV3</accession>
<feature type="compositionally biased region" description="Polar residues" evidence="1">
    <location>
        <begin position="1"/>
        <end position="11"/>
    </location>
</feature>
<feature type="compositionally biased region" description="Polar residues" evidence="1">
    <location>
        <begin position="21"/>
        <end position="30"/>
    </location>
</feature>
<dbReference type="Gene3D" id="2.60.40.2810">
    <property type="match status" value="1"/>
</dbReference>
<feature type="region of interest" description="Disordered" evidence="1">
    <location>
        <begin position="1"/>
        <end position="30"/>
    </location>
</feature>
<protein>
    <submittedName>
        <fullName evidence="2">Ig-like domain-containing protein</fullName>
    </submittedName>
</protein>
<evidence type="ECO:0000313" key="2">
    <source>
        <dbReference type="EMBL" id="MCY1080875.1"/>
    </source>
</evidence>